<evidence type="ECO:0008006" key="3">
    <source>
        <dbReference type="Google" id="ProtNLM"/>
    </source>
</evidence>
<dbReference type="EMBL" id="MFFX01000015">
    <property type="protein sequence ID" value="OGF19544.1"/>
    <property type="molecule type" value="Genomic_DNA"/>
</dbReference>
<dbReference type="InterPro" id="IPR036583">
    <property type="entry name" value="23S_rRNA_IVS_sf"/>
</dbReference>
<sequence length="123" mass="14509">MEKEVKNFYDLEVWKKGHSLVLDIYKLTQRFPKEELYGIISQIRRAASSITANIAEGFERFHFKDKIRFYYQARGSIAEVQNFLLLAKDLNFINLEECKILGEKANEVRKLLNGLIRSLEKYC</sequence>
<evidence type="ECO:0000313" key="1">
    <source>
        <dbReference type="EMBL" id="OGF19544.1"/>
    </source>
</evidence>
<evidence type="ECO:0000313" key="2">
    <source>
        <dbReference type="Proteomes" id="UP000178682"/>
    </source>
</evidence>
<reference evidence="1 2" key="1">
    <citation type="journal article" date="2016" name="Nat. Commun.">
        <title>Thousands of microbial genomes shed light on interconnected biogeochemical processes in an aquifer system.</title>
        <authorList>
            <person name="Anantharaman K."/>
            <person name="Brown C.T."/>
            <person name="Hug L.A."/>
            <person name="Sharon I."/>
            <person name="Castelle C.J."/>
            <person name="Probst A.J."/>
            <person name="Thomas B.C."/>
            <person name="Singh A."/>
            <person name="Wilkins M.J."/>
            <person name="Karaoz U."/>
            <person name="Brodie E.L."/>
            <person name="Williams K.H."/>
            <person name="Hubbard S.S."/>
            <person name="Banfield J.F."/>
        </authorList>
    </citation>
    <scope>NUCLEOTIDE SEQUENCE [LARGE SCALE GENOMIC DNA]</scope>
</reference>
<dbReference type="SUPFAM" id="SSF158446">
    <property type="entry name" value="IVS-encoded protein-like"/>
    <property type="match status" value="1"/>
</dbReference>
<proteinExistence type="predicted"/>
<dbReference type="NCBIfam" id="TIGR02436">
    <property type="entry name" value="four helix bundle protein"/>
    <property type="match status" value="1"/>
</dbReference>
<dbReference type="PANTHER" id="PTHR38471:SF2">
    <property type="entry name" value="FOUR HELIX BUNDLE PROTEIN"/>
    <property type="match status" value="1"/>
</dbReference>
<dbReference type="Pfam" id="PF05635">
    <property type="entry name" value="23S_rRNA_IVP"/>
    <property type="match status" value="1"/>
</dbReference>
<organism evidence="1 2">
    <name type="scientific">Candidatus Falkowbacteria bacterium RIFCSPLOWO2_12_FULL_45_10</name>
    <dbReference type="NCBI Taxonomy" id="1797990"/>
    <lineage>
        <taxon>Bacteria</taxon>
        <taxon>Candidatus Falkowiibacteriota</taxon>
    </lineage>
</organism>
<dbReference type="Gene3D" id="1.20.1440.60">
    <property type="entry name" value="23S rRNA-intervening sequence"/>
    <property type="match status" value="1"/>
</dbReference>
<name>A0A1F5RYS0_9BACT</name>
<comment type="caution">
    <text evidence="1">The sequence shown here is derived from an EMBL/GenBank/DDBJ whole genome shotgun (WGS) entry which is preliminary data.</text>
</comment>
<accession>A0A1F5RYS0</accession>
<dbReference type="AlphaFoldDB" id="A0A1F5RYS0"/>
<dbReference type="PANTHER" id="PTHR38471">
    <property type="entry name" value="FOUR HELIX BUNDLE PROTEIN"/>
    <property type="match status" value="1"/>
</dbReference>
<dbReference type="CDD" id="cd16377">
    <property type="entry name" value="23S_rRNA_IVP_like"/>
    <property type="match status" value="1"/>
</dbReference>
<protein>
    <recommendedName>
        <fullName evidence="3">Four helix bundle protein</fullName>
    </recommendedName>
</protein>
<dbReference type="InterPro" id="IPR012657">
    <property type="entry name" value="23S_rRNA-intervening_sequence"/>
</dbReference>
<dbReference type="Proteomes" id="UP000178682">
    <property type="component" value="Unassembled WGS sequence"/>
</dbReference>
<gene>
    <name evidence="1" type="ORF">A3G56_01015</name>
</gene>